<keyword evidence="2" id="KW-0813">Transport</keyword>
<dbReference type="InterPro" id="IPR021717">
    <property type="entry name" value="Nucleoporin_Nup160"/>
</dbReference>
<sequence>MPTSKLHANMSYREVIPKNLSPAEWIEVKINTGTQSTLQDLKTFETSGGYCYKSRKNVQTRNRFIYWRAYQDVLELSEVSLDITLQRNHLRLRFTDSAVLNVSLTEQPNSITLLVVTVSSVHRYVFPLKIAGQDGANTSPEDLLSQSIFYDVNEKINDPSTFFVTDGFGSMPNVAVSYLSKDSQSAYFAVAYQSKLLLHIMNCVTGNTVTHEVKEPHLMPRFLSNLKGALTGRSETLEAATSMAFSEIEEELFILVLYRSNELRLWSVSSLQTVASLNCSAGSGHGGSIAQGPQNNQLRKISDQNFCLFISHDTRAEFICVSIMPDSDEASGLNLVQNSVPAPQMNLVDFDATSSHIWALWSNAEGDFHVSAIYLGSNNAIKWVSAALEPPPDRYCLTMEQGVDPRESYCSYIFHPGRFDRNVIAKALYMFRRVNLQFDVKQLSMSVLKEQVCQAVEDEIQNELKDFVVTDEEYLEISTRLWDRFYSCCEQYHIKFSEPTGLAVLGGMDAVCLVRRQSFALLRPCEVLEHLLLIGEHNEEVATYVAPLFRNDPEMAKGFVDLMNVVTLLDKLISEDIKTDLDKQLYQRESPIEVISKLVSRITVGDDNGPMMPTSCVKQIHQKLQEIPNLKPALEMLLDVLCMIDPDAPPHDYSLSTRFLQPSGALLGSEYGLSILSETVKQMASIRFSVCRNLLVLQYMVYGQDGMDSGNVLTNINYLNSYFTLVWIAETPISWNTPPGFEASIQRLSRAQLFSGYTRPYSSHLRNLGNDQTTLLRLFLQSKGLFSALSMLLKTDSMQLESEQLNLRQTLLQLVGYINKMLWPESPIYVFPEWLFGTCHHIIVQDYVRILSSWCSVKSHARRFMLAVSLLDCGEAHKAVHLFQQTATGVVEDDFLFEHVLKNTPLYSKLQESVTRGDKVSAEDTKLAIVHYYLKVIQLFEQHSALDYVIQLAHMAMSVLQRDDPQLPMFQSIVFNNHLQLGHYEEAYYALVYNADTSRRKDCLRQLVITLFQSKCLPLLMQFPYIGLQDEFESIVESRARSMSIDQNDVYNFLYAFHTNKGNMRKAATVMYEQAMRFQVDSDAPNALEKRCSSLLICLNCLHLVDSRYRWIAKPTIGDERVASMDQNNDDGEPKGDDDKNSQEVIVLELADIRRELVHAEALLELSHYRKDAAAYERSSPEELSYLLASCGLYTAALKLSRGHSFSVLPIFESLTVACVTATEDKSVDAWNWLQNNDMADLPHRSNAADMSWTLLQKLVVDNEAKDSTLIRKSVVQRLLVLNAFVPQWLVDSYKLSHSRELLQVFVKHNRLLEAADLACEMIAGMLGAGSEYFDFKHSVNVTNPQLSFPINTIDLLLHALKINAKEDIEYEMAYNKLEEEVHRYIDTVKRTTEDKMSLAILQSREERQQQLLH</sequence>
<proteinExistence type="predicted"/>
<dbReference type="InterPro" id="IPR056535">
    <property type="entry name" value="TPR_NUP160_M"/>
</dbReference>
<organism evidence="9">
    <name type="scientific">Drosophila rhopaloa</name>
    <name type="common">Fruit fly</name>
    <dbReference type="NCBI Taxonomy" id="1041015"/>
    <lineage>
        <taxon>Eukaryota</taxon>
        <taxon>Metazoa</taxon>
        <taxon>Ecdysozoa</taxon>
        <taxon>Arthropoda</taxon>
        <taxon>Hexapoda</taxon>
        <taxon>Insecta</taxon>
        <taxon>Pterygota</taxon>
        <taxon>Neoptera</taxon>
        <taxon>Endopterygota</taxon>
        <taxon>Diptera</taxon>
        <taxon>Brachycera</taxon>
        <taxon>Muscomorpha</taxon>
        <taxon>Ephydroidea</taxon>
        <taxon>Drosophilidae</taxon>
        <taxon>Drosophila</taxon>
        <taxon>Sophophora</taxon>
    </lineage>
</organism>
<dbReference type="InterPro" id="IPR059141">
    <property type="entry name" value="Beta-prop_Nup120_160"/>
</dbReference>
<dbReference type="Pfam" id="PF11715">
    <property type="entry name" value="Beta-prop_Nup120_160"/>
    <property type="match status" value="1"/>
</dbReference>
<keyword evidence="3" id="KW-0539">Nucleus</keyword>
<name>A0A6P4EZU6_DRORH</name>
<reference evidence="9" key="1">
    <citation type="submission" date="2025-08" db="UniProtKB">
        <authorList>
            <consortium name="RefSeq"/>
        </authorList>
    </citation>
    <scope>IDENTIFICATION</scope>
</reference>
<feature type="domain" description="NUP160 C-terminal TPR" evidence="7">
    <location>
        <begin position="1149"/>
        <end position="1398"/>
    </location>
</feature>
<dbReference type="Pfam" id="PF23354">
    <property type="entry name" value="TPR_NUP160_120_M"/>
    <property type="match status" value="1"/>
</dbReference>
<comment type="subcellular location">
    <subcellularLocation>
        <location evidence="1">Nucleus</location>
    </subcellularLocation>
</comment>
<feature type="compositionally biased region" description="Basic and acidic residues" evidence="4">
    <location>
        <begin position="1132"/>
        <end position="1141"/>
    </location>
</feature>
<dbReference type="RefSeq" id="XP_016978556.1">
    <property type="nucleotide sequence ID" value="XM_017123067.1"/>
</dbReference>
<dbReference type="InterPro" id="IPR056547">
    <property type="entry name" value="NUP160_helical"/>
</dbReference>
<evidence type="ECO:0000256" key="4">
    <source>
        <dbReference type="SAM" id="MobiDB-lite"/>
    </source>
</evidence>
<feature type="domain" description="NUP160 middle TPR" evidence="8">
    <location>
        <begin position="823"/>
        <end position="1104"/>
    </location>
</feature>
<evidence type="ECO:0000256" key="2">
    <source>
        <dbReference type="ARBA" id="ARBA00022448"/>
    </source>
</evidence>
<feature type="domain" description="NUP160 helical" evidence="6">
    <location>
        <begin position="552"/>
        <end position="779"/>
    </location>
</feature>
<gene>
    <name evidence="9" type="primary">LOC108044170</name>
</gene>
<feature type="domain" description="Nucleoporin Nup120/160 beta-propeller" evidence="5">
    <location>
        <begin position="63"/>
        <end position="529"/>
    </location>
</feature>
<dbReference type="OrthoDB" id="67716at2759"/>
<dbReference type="PANTHER" id="PTHR21286:SF0">
    <property type="entry name" value="NUCLEAR PORE COMPLEX PROTEIN NUP160"/>
    <property type="match status" value="1"/>
</dbReference>
<dbReference type="GO" id="GO:0017056">
    <property type="term" value="F:structural constituent of nuclear pore"/>
    <property type="evidence" value="ECO:0007669"/>
    <property type="project" value="TreeGrafter"/>
</dbReference>
<evidence type="ECO:0000256" key="1">
    <source>
        <dbReference type="ARBA" id="ARBA00004123"/>
    </source>
</evidence>
<dbReference type="GO" id="GO:0005643">
    <property type="term" value="C:nuclear pore"/>
    <property type="evidence" value="ECO:0007669"/>
    <property type="project" value="UniProtKB-ARBA"/>
</dbReference>
<evidence type="ECO:0000259" key="8">
    <source>
        <dbReference type="Pfam" id="PF23354"/>
    </source>
</evidence>
<accession>A0A6P4EZU6</accession>
<evidence type="ECO:0000313" key="9">
    <source>
        <dbReference type="RefSeq" id="XP_016978556.1"/>
    </source>
</evidence>
<dbReference type="InterPro" id="IPR056536">
    <property type="entry name" value="TPR_NUP160_C"/>
</dbReference>
<protein>
    <submittedName>
        <fullName evidence="9">Nuclear pore complex protein Nup160 homolog</fullName>
    </submittedName>
</protein>
<evidence type="ECO:0000259" key="6">
    <source>
        <dbReference type="Pfam" id="PF23345"/>
    </source>
</evidence>
<evidence type="ECO:0000256" key="3">
    <source>
        <dbReference type="ARBA" id="ARBA00023242"/>
    </source>
</evidence>
<evidence type="ECO:0000259" key="5">
    <source>
        <dbReference type="Pfam" id="PF11715"/>
    </source>
</evidence>
<dbReference type="Pfam" id="PF23347">
    <property type="entry name" value="TPR_Nup160_C"/>
    <property type="match status" value="1"/>
</dbReference>
<feature type="region of interest" description="Disordered" evidence="4">
    <location>
        <begin position="1122"/>
        <end position="1141"/>
    </location>
</feature>
<dbReference type="PANTHER" id="PTHR21286">
    <property type="entry name" value="NUCLEAR PORE COMPLEX PROTEIN NUP160"/>
    <property type="match status" value="1"/>
</dbReference>
<evidence type="ECO:0000259" key="7">
    <source>
        <dbReference type="Pfam" id="PF23347"/>
    </source>
</evidence>
<dbReference type="Pfam" id="PF23345">
    <property type="entry name" value="NUP160_helical"/>
    <property type="match status" value="1"/>
</dbReference>